<sequence length="158" mass="17386">MKIKILIILLVSHLSVGAIGFALGIYALPILIAPTSPTATEVSTMSSQAQYSAEFRKDLKDSDSFHWGQGQVSVGPEFITLMGELAPGPDYNLYLSPEFVETEADFNRIKASMVQVGEVKTFENFVVQVPQGVDPSRYNAVIIWCETFGEFITAAKYQ</sequence>
<feature type="domain" description="DM13" evidence="1">
    <location>
        <begin position="53"/>
        <end position="158"/>
    </location>
</feature>
<dbReference type="Proteomes" id="UP001170624">
    <property type="component" value="Unassembled WGS sequence"/>
</dbReference>
<dbReference type="RefSeq" id="WP_261858214.1">
    <property type="nucleotide sequence ID" value="NZ_AP024850.1"/>
</dbReference>
<dbReference type="InterPro" id="IPR019545">
    <property type="entry name" value="DM13_domain"/>
</dbReference>
<dbReference type="Pfam" id="PF10517">
    <property type="entry name" value="DM13"/>
    <property type="match status" value="1"/>
</dbReference>
<organism evidence="2 3">
    <name type="scientific">Photobacterium sanguinicancri</name>
    <dbReference type="NCBI Taxonomy" id="875932"/>
    <lineage>
        <taxon>Bacteria</taxon>
        <taxon>Pseudomonadati</taxon>
        <taxon>Pseudomonadota</taxon>
        <taxon>Gammaproteobacteria</taxon>
        <taxon>Vibrionales</taxon>
        <taxon>Vibrionaceae</taxon>
        <taxon>Photobacterium</taxon>
    </lineage>
</organism>
<evidence type="ECO:0000313" key="2">
    <source>
        <dbReference type="EMBL" id="MDO6544695.1"/>
    </source>
</evidence>
<accession>A0AAW7Y9U6</accession>
<reference evidence="2" key="1">
    <citation type="submission" date="2023-07" db="EMBL/GenBank/DDBJ databases">
        <title>Genome content predicts the carbon catabolic preferences of heterotrophic bacteria.</title>
        <authorList>
            <person name="Gralka M."/>
        </authorList>
    </citation>
    <scope>NUCLEOTIDE SEQUENCE</scope>
    <source>
        <strain evidence="2">G2M05</strain>
    </source>
</reference>
<dbReference type="AlphaFoldDB" id="A0AAW7Y9U6"/>
<dbReference type="EMBL" id="JAUOPU010000029">
    <property type="protein sequence ID" value="MDO6544695.1"/>
    <property type="molecule type" value="Genomic_DNA"/>
</dbReference>
<name>A0AAW7Y9U6_9GAMM</name>
<evidence type="ECO:0000259" key="1">
    <source>
        <dbReference type="PROSITE" id="PS51549"/>
    </source>
</evidence>
<protein>
    <submittedName>
        <fullName evidence="2">DM13 domain-containing protein</fullName>
    </submittedName>
</protein>
<dbReference type="PROSITE" id="PS51549">
    <property type="entry name" value="DM13"/>
    <property type="match status" value="1"/>
</dbReference>
<evidence type="ECO:0000313" key="3">
    <source>
        <dbReference type="Proteomes" id="UP001170624"/>
    </source>
</evidence>
<gene>
    <name evidence="2" type="ORF">Q4568_19335</name>
</gene>
<proteinExistence type="predicted"/>
<comment type="caution">
    <text evidence="2">The sequence shown here is derived from an EMBL/GenBank/DDBJ whole genome shotgun (WGS) entry which is preliminary data.</text>
</comment>